<dbReference type="Proteomes" id="UP001054837">
    <property type="component" value="Unassembled WGS sequence"/>
</dbReference>
<evidence type="ECO:0000256" key="1">
    <source>
        <dbReference type="SAM" id="MobiDB-lite"/>
    </source>
</evidence>
<gene>
    <name evidence="2" type="ORF">CDAR_257821</name>
</gene>
<feature type="region of interest" description="Disordered" evidence="1">
    <location>
        <begin position="118"/>
        <end position="170"/>
    </location>
</feature>
<proteinExistence type="predicted"/>
<protein>
    <recommendedName>
        <fullName evidence="4">Ribosomal protein S14</fullName>
    </recommendedName>
</protein>
<sequence length="170" mass="19350">MKNARRARKISVSSLREEEEKRKIQEDLWRRRVAHLLVYPSTATDSSLRRRIAGRYLADRISLGDGGKSLHISSNRPKPNPSAGGSFNIHRFPTTILSDSEWWRSKRPPVTTSLRFSAKLFRTQPSPQRTRRHNLSLLPSSTGRSSPPAKPISSAATIQRKRPIQFPESE</sequence>
<comment type="caution">
    <text evidence="2">The sequence shown here is derived from an EMBL/GenBank/DDBJ whole genome shotgun (WGS) entry which is preliminary data.</text>
</comment>
<feature type="compositionally biased region" description="Low complexity" evidence="1">
    <location>
        <begin position="145"/>
        <end position="156"/>
    </location>
</feature>
<feature type="region of interest" description="Disordered" evidence="1">
    <location>
        <begin position="67"/>
        <end position="90"/>
    </location>
</feature>
<dbReference type="EMBL" id="BPLQ01015232">
    <property type="protein sequence ID" value="GIY86587.1"/>
    <property type="molecule type" value="Genomic_DNA"/>
</dbReference>
<keyword evidence="3" id="KW-1185">Reference proteome</keyword>
<dbReference type="AlphaFoldDB" id="A0AAV4WUN1"/>
<name>A0AAV4WUN1_9ARAC</name>
<evidence type="ECO:0000313" key="3">
    <source>
        <dbReference type="Proteomes" id="UP001054837"/>
    </source>
</evidence>
<organism evidence="2 3">
    <name type="scientific">Caerostris darwini</name>
    <dbReference type="NCBI Taxonomy" id="1538125"/>
    <lineage>
        <taxon>Eukaryota</taxon>
        <taxon>Metazoa</taxon>
        <taxon>Ecdysozoa</taxon>
        <taxon>Arthropoda</taxon>
        <taxon>Chelicerata</taxon>
        <taxon>Arachnida</taxon>
        <taxon>Araneae</taxon>
        <taxon>Araneomorphae</taxon>
        <taxon>Entelegynae</taxon>
        <taxon>Araneoidea</taxon>
        <taxon>Araneidae</taxon>
        <taxon>Caerostris</taxon>
    </lineage>
</organism>
<accession>A0AAV4WUN1</accession>
<evidence type="ECO:0008006" key="4">
    <source>
        <dbReference type="Google" id="ProtNLM"/>
    </source>
</evidence>
<evidence type="ECO:0000313" key="2">
    <source>
        <dbReference type="EMBL" id="GIY86587.1"/>
    </source>
</evidence>
<reference evidence="2 3" key="1">
    <citation type="submission" date="2021-06" db="EMBL/GenBank/DDBJ databases">
        <title>Caerostris darwini draft genome.</title>
        <authorList>
            <person name="Kono N."/>
            <person name="Arakawa K."/>
        </authorList>
    </citation>
    <scope>NUCLEOTIDE SEQUENCE [LARGE SCALE GENOMIC DNA]</scope>
</reference>